<dbReference type="PANTHER" id="PTHR47515">
    <property type="entry name" value="LOW CALCIUM RESPONSE LOCUS PROTEIN T"/>
    <property type="match status" value="1"/>
</dbReference>
<dbReference type="GO" id="GO:0015074">
    <property type="term" value="P:DNA integration"/>
    <property type="evidence" value="ECO:0007669"/>
    <property type="project" value="InterPro"/>
</dbReference>
<evidence type="ECO:0000259" key="1">
    <source>
        <dbReference type="PROSITE" id="PS50994"/>
    </source>
</evidence>
<protein>
    <submittedName>
        <fullName evidence="2">Integrase</fullName>
    </submittedName>
</protein>
<dbReference type="Proteomes" id="UP000218272">
    <property type="component" value="Chromosome SCLO_1"/>
</dbReference>
<keyword evidence="3" id="KW-1185">Reference proteome</keyword>
<dbReference type="InterPro" id="IPR025948">
    <property type="entry name" value="HTH-like_dom"/>
</dbReference>
<reference evidence="2 3" key="1">
    <citation type="submission" date="2016-10" db="EMBL/GenBank/DDBJ databases">
        <title>Complete Genome Sequence of the Nonylphenol-Degrading Bacterium Sphingobium cloacae JCM 10874T.</title>
        <authorList>
            <person name="Ootsuka M."/>
            <person name="Nishizawa T."/>
            <person name="Ohta H."/>
        </authorList>
    </citation>
    <scope>NUCLEOTIDE SEQUENCE [LARGE SCALE GENOMIC DNA]</scope>
    <source>
        <strain evidence="2 3">JCM 10874</strain>
    </source>
</reference>
<dbReference type="Gene3D" id="3.30.420.10">
    <property type="entry name" value="Ribonuclease H-like superfamily/Ribonuclease H"/>
    <property type="match status" value="1"/>
</dbReference>
<dbReference type="GO" id="GO:0003676">
    <property type="term" value="F:nucleic acid binding"/>
    <property type="evidence" value="ECO:0007669"/>
    <property type="project" value="InterPro"/>
</dbReference>
<dbReference type="Pfam" id="PF13683">
    <property type="entry name" value="rve_3"/>
    <property type="match status" value="1"/>
</dbReference>
<dbReference type="InterPro" id="IPR012337">
    <property type="entry name" value="RNaseH-like_sf"/>
</dbReference>
<dbReference type="InterPro" id="IPR036397">
    <property type="entry name" value="RNaseH_sf"/>
</dbReference>
<dbReference type="SUPFAM" id="SSF53098">
    <property type="entry name" value="Ribonuclease H-like"/>
    <property type="match status" value="1"/>
</dbReference>
<dbReference type="PROSITE" id="PS50994">
    <property type="entry name" value="INTEGRASE"/>
    <property type="match status" value="1"/>
</dbReference>
<dbReference type="Pfam" id="PF13276">
    <property type="entry name" value="HTH_21"/>
    <property type="match status" value="1"/>
</dbReference>
<organism evidence="2 3">
    <name type="scientific">Sphingobium cloacae</name>
    <dbReference type="NCBI Taxonomy" id="120107"/>
    <lineage>
        <taxon>Bacteria</taxon>
        <taxon>Pseudomonadati</taxon>
        <taxon>Pseudomonadota</taxon>
        <taxon>Alphaproteobacteria</taxon>
        <taxon>Sphingomonadales</taxon>
        <taxon>Sphingomonadaceae</taxon>
        <taxon>Sphingobium</taxon>
    </lineage>
</organism>
<proteinExistence type="predicted"/>
<dbReference type="NCBIfam" id="NF033516">
    <property type="entry name" value="transpos_IS3"/>
    <property type="match status" value="1"/>
</dbReference>
<sequence>MKEVVAYVVSSHGYSERRACLVTTQHRSTQRKPSMRDPRTAVRQRMHEIVATRIRYGYRRVHVMLKREGWQIGRNVVYRLYREEGLVLRTKQPRRRKMVVHREARCKPQRPNEAWSLDFVHDQLSSGQKFRMLTVVDVFSREALAIEVGQRLRGENVAEVLNRLVRQRRAPKYLFADNGAEFTGRLVDLWAYHHGVRIDFSRPGKPTDNAYIETFNGSLRDECLNIHWFASIPEARRLIEAWRMDYNVSRPHSALGNLTPAEYLAGSSFCIDPMGSMQVGS</sequence>
<gene>
    <name evidence="2" type="ORF">SCLO_1000560</name>
</gene>
<dbReference type="PANTHER" id="PTHR47515:SF1">
    <property type="entry name" value="BLR2054 PROTEIN"/>
    <property type="match status" value="1"/>
</dbReference>
<dbReference type="KEGG" id="sclo:SCLO_1000560"/>
<name>A0A1E1EXV2_9SPHN</name>
<evidence type="ECO:0000313" key="3">
    <source>
        <dbReference type="Proteomes" id="UP000218272"/>
    </source>
</evidence>
<dbReference type="EMBL" id="AP017655">
    <property type="protein sequence ID" value="BAV63096.1"/>
    <property type="molecule type" value="Genomic_DNA"/>
</dbReference>
<evidence type="ECO:0000313" key="2">
    <source>
        <dbReference type="EMBL" id="BAV63096.1"/>
    </source>
</evidence>
<feature type="domain" description="Integrase catalytic" evidence="1">
    <location>
        <begin position="107"/>
        <end position="268"/>
    </location>
</feature>
<accession>A0A1E1EXV2</accession>
<dbReference type="InterPro" id="IPR048020">
    <property type="entry name" value="Transpos_IS3"/>
</dbReference>
<dbReference type="AlphaFoldDB" id="A0A1E1EXV2"/>
<dbReference type="InterPro" id="IPR001584">
    <property type="entry name" value="Integrase_cat-core"/>
</dbReference>